<dbReference type="STRING" id="754436.JCM19237_5819"/>
<sequence>MNGGTVLAYAPVYRLDDEDFKQSMLKNAKPELLIKNHSLVIQM</sequence>
<evidence type="ECO:0000313" key="2">
    <source>
        <dbReference type="Proteomes" id="UP000029227"/>
    </source>
</evidence>
<dbReference type="Gene3D" id="3.15.10.40">
    <property type="entry name" value="Uncharacterised protein PF07273, DUF1439"/>
    <property type="match status" value="1"/>
</dbReference>
<dbReference type="Proteomes" id="UP000029227">
    <property type="component" value="Unassembled WGS sequence"/>
</dbReference>
<protein>
    <submittedName>
        <fullName evidence="1">Uncharacterized protein</fullName>
    </submittedName>
</protein>
<gene>
    <name evidence="1" type="ORF">JCM19237_5819</name>
</gene>
<reference evidence="1 2" key="1">
    <citation type="journal article" date="2014" name="Genome Announc.">
        <title>Draft Genome Sequences of Two Vibrionaceae Species, Vibrio ponticus C121 and Photobacterium aphoticum C119, Isolated as Coral Reef Microbiota.</title>
        <authorList>
            <person name="Al-saari N."/>
            <person name="Meirelles P.M."/>
            <person name="Mino S."/>
            <person name="Suda W."/>
            <person name="Oshima K."/>
            <person name="Hattori M."/>
            <person name="Ohkuma M."/>
            <person name="Thompson F.L."/>
            <person name="Gomez-Gil B."/>
            <person name="Sawabe T."/>
            <person name="Sawabe T."/>
        </authorList>
    </citation>
    <scope>NUCLEOTIDE SEQUENCE [LARGE SCALE GENOMIC DNA]</scope>
    <source>
        <strain evidence="1 2">JCM 19237</strain>
    </source>
</reference>
<dbReference type="AlphaFoldDB" id="A0A090QJ29"/>
<dbReference type="InterPro" id="IPR010835">
    <property type="entry name" value="DUF1439"/>
</dbReference>
<accession>A0A090QJ29</accession>
<dbReference type="EMBL" id="BBMN01000001">
    <property type="protein sequence ID" value="GAL02926.1"/>
    <property type="molecule type" value="Genomic_DNA"/>
</dbReference>
<dbReference type="Pfam" id="PF07273">
    <property type="entry name" value="DUF1439"/>
    <property type="match status" value="1"/>
</dbReference>
<comment type="caution">
    <text evidence="1">The sequence shown here is derived from an EMBL/GenBank/DDBJ whole genome shotgun (WGS) entry which is preliminary data.</text>
</comment>
<evidence type="ECO:0000313" key="1">
    <source>
        <dbReference type="EMBL" id="GAL02926.1"/>
    </source>
</evidence>
<name>A0A090QJ29_9GAMM</name>
<organism evidence="1 2">
    <name type="scientific">Photobacterium aphoticum</name>
    <dbReference type="NCBI Taxonomy" id="754436"/>
    <lineage>
        <taxon>Bacteria</taxon>
        <taxon>Pseudomonadati</taxon>
        <taxon>Pseudomonadota</taxon>
        <taxon>Gammaproteobacteria</taxon>
        <taxon>Vibrionales</taxon>
        <taxon>Vibrionaceae</taxon>
        <taxon>Photobacterium</taxon>
    </lineage>
</organism>
<proteinExistence type="predicted"/>